<evidence type="ECO:0000256" key="2">
    <source>
        <dbReference type="ARBA" id="ARBA00022737"/>
    </source>
</evidence>
<feature type="domain" description="PpiC" evidence="8">
    <location>
        <begin position="173"/>
        <end position="274"/>
    </location>
</feature>
<dbReference type="EMBL" id="LYBM01000004">
    <property type="protein sequence ID" value="ODA35323.1"/>
    <property type="molecule type" value="Genomic_DNA"/>
</dbReference>
<keyword evidence="5 7" id="KW-0143">Chaperone</keyword>
<dbReference type="SUPFAM" id="SSF109998">
    <property type="entry name" value="Triger factor/SurA peptide-binding domain-like"/>
    <property type="match status" value="1"/>
</dbReference>
<accession>A0A1C3EPZ5</accession>
<dbReference type="Pfam" id="PF00639">
    <property type="entry name" value="Rotamase"/>
    <property type="match status" value="2"/>
</dbReference>
<dbReference type="Gene3D" id="1.10.4030.10">
    <property type="entry name" value="Porin chaperone SurA, peptide-binding domain"/>
    <property type="match status" value="1"/>
</dbReference>
<dbReference type="PANTHER" id="PTHR47637">
    <property type="entry name" value="CHAPERONE SURA"/>
    <property type="match status" value="1"/>
</dbReference>
<keyword evidence="2 7" id="KW-0677">Repeat</keyword>
<keyword evidence="3 7" id="KW-0574">Periplasm</keyword>
<keyword evidence="4 7" id="KW-0697">Rotamase</keyword>
<dbReference type="GO" id="GO:0030288">
    <property type="term" value="C:outer membrane-bounded periplasmic space"/>
    <property type="evidence" value="ECO:0007669"/>
    <property type="project" value="InterPro"/>
</dbReference>
<dbReference type="EC" id="5.2.1.8" evidence="7"/>
<dbReference type="InterPro" id="IPR000297">
    <property type="entry name" value="PPIase_PpiC"/>
</dbReference>
<dbReference type="GO" id="GO:0050821">
    <property type="term" value="P:protein stabilization"/>
    <property type="evidence" value="ECO:0007669"/>
    <property type="project" value="InterPro"/>
</dbReference>
<sequence precursor="true">MKKWTQITAALLLALSAAPSFAVPSELDRVVTVVNEDVILRSDIDIMRKLVIFRADGSTDKLPSEEILNAQILNDLIDEKLQLQQAERLGIRVGDIRLDQAITRIAKEDGLTVQQLRKKLIDYRLSWADYREEIRQQMAASEARTAQVRRRINILPQEIDALSTALNAREQQNIQYKFSHIQLPLKEAATAEEKNKTAYLVRAIEKKLKEGADFSSMALAYSKGRRALEGGDWGWLRLEEMPTLFADQIANHKKGEIIGPFRSGVGFHFIKIDDVKGQKTVAVTEFKARHILIKPSVILSDTGAKKQLMDLMRDVRTGKRSFADIAQEYSEDTGSSANGGLLDWQTSDTYTSDFKEQLEQLKVGQISEPFKTIYGWHVIKLIDKRIADRTDDAAKNRAANILFRRKFNDEVQAWLQELRAAAYIENINEQSDER</sequence>
<dbReference type="STRING" id="1080227.A8L45_03920"/>
<dbReference type="PANTHER" id="PTHR47637:SF1">
    <property type="entry name" value="CHAPERONE SURA"/>
    <property type="match status" value="1"/>
</dbReference>
<keyword evidence="10" id="KW-1185">Reference proteome</keyword>
<dbReference type="InterPro" id="IPR027304">
    <property type="entry name" value="Trigger_fact/SurA_dom_sf"/>
</dbReference>
<dbReference type="PROSITE" id="PS50198">
    <property type="entry name" value="PPIC_PPIASE_2"/>
    <property type="match status" value="2"/>
</dbReference>
<comment type="catalytic activity">
    <reaction evidence="7">
        <text>[protein]-peptidylproline (omega=180) = [protein]-peptidylproline (omega=0)</text>
        <dbReference type="Rhea" id="RHEA:16237"/>
        <dbReference type="Rhea" id="RHEA-COMP:10747"/>
        <dbReference type="Rhea" id="RHEA-COMP:10748"/>
        <dbReference type="ChEBI" id="CHEBI:83833"/>
        <dbReference type="ChEBI" id="CHEBI:83834"/>
        <dbReference type="EC" id="5.2.1.8"/>
    </reaction>
</comment>
<organism evidence="9 10">
    <name type="scientific">Veronia pacifica</name>
    <dbReference type="NCBI Taxonomy" id="1080227"/>
    <lineage>
        <taxon>Bacteria</taxon>
        <taxon>Pseudomonadati</taxon>
        <taxon>Pseudomonadota</taxon>
        <taxon>Gammaproteobacteria</taxon>
        <taxon>Vibrionales</taxon>
        <taxon>Vibrionaceae</taxon>
        <taxon>Veronia</taxon>
    </lineage>
</organism>
<proteinExistence type="inferred from homology"/>
<comment type="subcellular location">
    <subcellularLocation>
        <location evidence="7">Periplasm</location>
    </subcellularLocation>
    <text evidence="7">Is capable of associating with the outer membrane.</text>
</comment>
<comment type="caution">
    <text evidence="9">The sequence shown here is derived from an EMBL/GenBank/DDBJ whole genome shotgun (WGS) entry which is preliminary data.</text>
</comment>
<dbReference type="InterPro" id="IPR023034">
    <property type="entry name" value="PPIase_SurA"/>
</dbReference>
<dbReference type="GO" id="GO:0042277">
    <property type="term" value="F:peptide binding"/>
    <property type="evidence" value="ECO:0007669"/>
    <property type="project" value="InterPro"/>
</dbReference>
<dbReference type="GO" id="GO:0043165">
    <property type="term" value="P:Gram-negative-bacterium-type cell outer membrane assembly"/>
    <property type="evidence" value="ECO:0007669"/>
    <property type="project" value="InterPro"/>
</dbReference>
<evidence type="ECO:0000256" key="4">
    <source>
        <dbReference type="ARBA" id="ARBA00023110"/>
    </source>
</evidence>
<dbReference type="RefSeq" id="WP_068899455.1">
    <property type="nucleotide sequence ID" value="NZ_JBHUIF010000003.1"/>
</dbReference>
<evidence type="ECO:0000256" key="7">
    <source>
        <dbReference type="HAMAP-Rule" id="MF_01183"/>
    </source>
</evidence>
<dbReference type="GO" id="GO:0006457">
    <property type="term" value="P:protein folding"/>
    <property type="evidence" value="ECO:0007669"/>
    <property type="project" value="UniProtKB-UniRule"/>
</dbReference>
<dbReference type="AlphaFoldDB" id="A0A1C3EPZ5"/>
<dbReference type="InterPro" id="IPR050280">
    <property type="entry name" value="OMP_Chaperone_SurA"/>
</dbReference>
<dbReference type="Gene3D" id="3.10.50.40">
    <property type="match status" value="2"/>
</dbReference>
<dbReference type="Proteomes" id="UP000094936">
    <property type="component" value="Unassembled WGS sequence"/>
</dbReference>
<name>A0A1C3EPZ5_9GAMM</name>
<evidence type="ECO:0000313" key="10">
    <source>
        <dbReference type="Proteomes" id="UP000094936"/>
    </source>
</evidence>
<feature type="signal peptide" evidence="7">
    <location>
        <begin position="1"/>
        <end position="22"/>
    </location>
</feature>
<dbReference type="GO" id="GO:0051082">
    <property type="term" value="F:unfolded protein binding"/>
    <property type="evidence" value="ECO:0007669"/>
    <property type="project" value="UniProtKB-UniRule"/>
</dbReference>
<keyword evidence="1 7" id="KW-0732">Signal</keyword>
<feature type="domain" description="PpiC" evidence="8">
    <location>
        <begin position="283"/>
        <end position="383"/>
    </location>
</feature>
<protein>
    <recommendedName>
        <fullName evidence="7">Chaperone SurA</fullName>
    </recommendedName>
    <alternativeName>
        <fullName evidence="7">Peptidyl-prolyl cis-trans isomerase SurA</fullName>
        <shortName evidence="7">PPIase SurA</shortName>
        <ecNumber evidence="7">5.2.1.8</ecNumber>
    </alternativeName>
    <alternativeName>
        <fullName evidence="7">Rotamase SurA</fullName>
    </alternativeName>
</protein>
<keyword evidence="6 7" id="KW-0413">Isomerase</keyword>
<evidence type="ECO:0000256" key="5">
    <source>
        <dbReference type="ARBA" id="ARBA00023186"/>
    </source>
</evidence>
<feature type="chain" id="PRO_5009005345" description="Chaperone SurA" evidence="7">
    <location>
        <begin position="23"/>
        <end position="434"/>
    </location>
</feature>
<dbReference type="OrthoDB" id="14196at2"/>
<comment type="domain">
    <text evidence="7">The PPIase activity resides only in the second parvulin domain. The N-terminal region and the C-terminal tail are necessary and sufficient for the chaperone activity of SurA. The PPIase activity is dispensable for SurA to function as a chaperone. The N-terminal region and the C-terminal tail are also required for porin recognition.</text>
</comment>
<dbReference type="NCBIfam" id="NF008038">
    <property type="entry name" value="PRK10770.1"/>
    <property type="match status" value="1"/>
</dbReference>
<dbReference type="InterPro" id="IPR015391">
    <property type="entry name" value="SurA_N"/>
</dbReference>
<evidence type="ECO:0000313" key="9">
    <source>
        <dbReference type="EMBL" id="ODA35323.1"/>
    </source>
</evidence>
<dbReference type="SUPFAM" id="SSF54534">
    <property type="entry name" value="FKBP-like"/>
    <property type="match status" value="2"/>
</dbReference>
<dbReference type="InterPro" id="IPR046357">
    <property type="entry name" value="PPIase_dom_sf"/>
</dbReference>
<reference evidence="9 10" key="1">
    <citation type="submission" date="2016-05" db="EMBL/GenBank/DDBJ databases">
        <title>Genomic Taxonomy of the Vibrionaceae.</title>
        <authorList>
            <person name="Gomez-Gil B."/>
            <person name="Enciso-Ibarra J."/>
        </authorList>
    </citation>
    <scope>NUCLEOTIDE SEQUENCE [LARGE SCALE GENOMIC DNA]</scope>
    <source>
        <strain evidence="9 10">CAIM 1920</strain>
    </source>
</reference>
<gene>
    <name evidence="7" type="primary">surA</name>
    <name evidence="9" type="ORF">A8L45_03920</name>
</gene>
<dbReference type="GO" id="GO:0003755">
    <property type="term" value="F:peptidyl-prolyl cis-trans isomerase activity"/>
    <property type="evidence" value="ECO:0007669"/>
    <property type="project" value="UniProtKB-UniRule"/>
</dbReference>
<evidence type="ECO:0000256" key="6">
    <source>
        <dbReference type="ARBA" id="ARBA00023235"/>
    </source>
</evidence>
<dbReference type="Pfam" id="PF09312">
    <property type="entry name" value="SurA_N"/>
    <property type="match status" value="1"/>
</dbReference>
<evidence type="ECO:0000256" key="3">
    <source>
        <dbReference type="ARBA" id="ARBA00022764"/>
    </source>
</evidence>
<evidence type="ECO:0000256" key="1">
    <source>
        <dbReference type="ARBA" id="ARBA00022729"/>
    </source>
</evidence>
<evidence type="ECO:0000259" key="8">
    <source>
        <dbReference type="PROSITE" id="PS50198"/>
    </source>
</evidence>
<comment type="function">
    <text evidence="7">Chaperone involved in the correct folding and assembly of outer membrane proteins. Recognizes specific patterns of aromatic residues and the orientation of their side chains, which are found more frequently in integral outer membrane proteins. May act in both early periplasmic and late outer membrane-associated steps of protein maturation.</text>
</comment>
<dbReference type="HAMAP" id="MF_01183">
    <property type="entry name" value="Chaperone_SurA"/>
    <property type="match status" value="1"/>
</dbReference>